<organism evidence="2 3">
    <name type="scientific">Microbacterium rhizosphaerae</name>
    <dbReference type="NCBI Taxonomy" id="1678237"/>
    <lineage>
        <taxon>Bacteria</taxon>
        <taxon>Bacillati</taxon>
        <taxon>Actinomycetota</taxon>
        <taxon>Actinomycetes</taxon>
        <taxon>Micrococcales</taxon>
        <taxon>Microbacteriaceae</taxon>
        <taxon>Microbacterium</taxon>
    </lineage>
</organism>
<gene>
    <name evidence="2" type="ORF">SM116_13440</name>
</gene>
<keyword evidence="1" id="KW-1133">Transmembrane helix</keyword>
<proteinExistence type="predicted"/>
<keyword evidence="1" id="KW-0812">Transmembrane</keyword>
<dbReference type="EMBL" id="CP139368">
    <property type="protein sequence ID" value="WPR88764.1"/>
    <property type="molecule type" value="Genomic_DNA"/>
</dbReference>
<sequence length="233" mass="23377">MLDDPVVTDRSTPPPSLLRWTALCAAAETLGMAASAVATRTAQTLVADPARGLWIIVAGGLIEGMALGVAQGAGLARWLHGRRLRWVLVTVLVAGIGWAAGSAPAALTTDEGGGEPPRLLILAGAAGLGLVMGALLGAAQAVVLRGRAAHPWRWIPASALGWTAAMPVVFLGAGFAGADWPLAAVAALGAVTGMVGGAVLGLVSGPFLRTLQGPRVRNGRADASGGRIGTARR</sequence>
<feature type="transmembrane region" description="Helical" evidence="1">
    <location>
        <begin position="86"/>
        <end position="107"/>
    </location>
</feature>
<name>A0ABZ0SIS9_9MICO</name>
<dbReference type="Proteomes" id="UP001323798">
    <property type="component" value="Chromosome"/>
</dbReference>
<keyword evidence="1" id="KW-0472">Membrane</keyword>
<feature type="transmembrane region" description="Helical" evidence="1">
    <location>
        <begin position="182"/>
        <end position="208"/>
    </location>
</feature>
<feature type="transmembrane region" description="Helical" evidence="1">
    <location>
        <begin position="119"/>
        <end position="142"/>
    </location>
</feature>
<feature type="transmembrane region" description="Helical" evidence="1">
    <location>
        <begin position="154"/>
        <end position="176"/>
    </location>
</feature>
<reference evidence="2 3" key="1">
    <citation type="submission" date="2023-11" db="EMBL/GenBank/DDBJ databases">
        <title>Genome sequence of Microbacterium rhizosphaerae KACC 19337.</title>
        <authorList>
            <person name="Choi H."/>
            <person name="Kim S."/>
            <person name="Kim Y."/>
            <person name="Kwon S.-W."/>
            <person name="Heo J."/>
        </authorList>
    </citation>
    <scope>NUCLEOTIDE SEQUENCE [LARGE SCALE GENOMIC DNA]</scope>
    <source>
        <strain evidence="2 3">KACC 19337</strain>
    </source>
</reference>
<protein>
    <submittedName>
        <fullName evidence="2">Uncharacterized protein</fullName>
    </submittedName>
</protein>
<accession>A0ABZ0SIS9</accession>
<evidence type="ECO:0000313" key="3">
    <source>
        <dbReference type="Proteomes" id="UP001323798"/>
    </source>
</evidence>
<feature type="transmembrane region" description="Helical" evidence="1">
    <location>
        <begin position="53"/>
        <end position="74"/>
    </location>
</feature>
<evidence type="ECO:0000256" key="1">
    <source>
        <dbReference type="SAM" id="Phobius"/>
    </source>
</evidence>
<keyword evidence="3" id="KW-1185">Reference proteome</keyword>
<dbReference type="RefSeq" id="WP_320941482.1">
    <property type="nucleotide sequence ID" value="NZ_BAABEU010000005.1"/>
</dbReference>
<evidence type="ECO:0000313" key="2">
    <source>
        <dbReference type="EMBL" id="WPR88764.1"/>
    </source>
</evidence>